<dbReference type="GO" id="GO:0003954">
    <property type="term" value="F:NADH dehydrogenase activity"/>
    <property type="evidence" value="ECO:0007669"/>
    <property type="project" value="TreeGrafter"/>
</dbReference>
<feature type="transmembrane region" description="Helical" evidence="10">
    <location>
        <begin position="384"/>
        <end position="407"/>
    </location>
</feature>
<accession>A0A0M6W913</accession>
<evidence type="ECO:0000256" key="5">
    <source>
        <dbReference type="ARBA" id="ARBA00022989"/>
    </source>
</evidence>
<evidence type="ECO:0000256" key="2">
    <source>
        <dbReference type="ARBA" id="ARBA00009025"/>
    </source>
</evidence>
<dbReference type="EMBL" id="CVRF01000003">
    <property type="protein sequence ID" value="CRK85882.1"/>
    <property type="molecule type" value="Genomic_DNA"/>
</dbReference>
<dbReference type="GO" id="GO:0012505">
    <property type="term" value="C:endomembrane system"/>
    <property type="evidence" value="ECO:0007669"/>
    <property type="project" value="UniProtKB-SubCell"/>
</dbReference>
<evidence type="ECO:0000313" key="13">
    <source>
        <dbReference type="Proteomes" id="UP000242301"/>
    </source>
</evidence>
<evidence type="ECO:0000313" key="12">
    <source>
        <dbReference type="EMBL" id="CRK85882.1"/>
    </source>
</evidence>
<dbReference type="NCBIfam" id="NF004498">
    <property type="entry name" value="PRK05846.1-1"/>
    <property type="match status" value="1"/>
</dbReference>
<dbReference type="GO" id="GO:0048039">
    <property type="term" value="F:ubiquinone binding"/>
    <property type="evidence" value="ECO:0007669"/>
    <property type="project" value="TreeGrafter"/>
</dbReference>
<feature type="transmembrane region" description="Helical" evidence="10">
    <location>
        <begin position="82"/>
        <end position="104"/>
    </location>
</feature>
<keyword evidence="5 10" id="KW-1133">Transmembrane helix</keyword>
<dbReference type="InterPro" id="IPR001750">
    <property type="entry name" value="ND/Mrp_TM"/>
</dbReference>
<dbReference type="GO" id="GO:0008137">
    <property type="term" value="F:NADH dehydrogenase (ubiquinone) activity"/>
    <property type="evidence" value="ECO:0007669"/>
    <property type="project" value="InterPro"/>
</dbReference>
<dbReference type="InterPro" id="IPR003918">
    <property type="entry name" value="NADH_UbQ_OxRdtase"/>
</dbReference>
<evidence type="ECO:0000256" key="10">
    <source>
        <dbReference type="SAM" id="Phobius"/>
    </source>
</evidence>
<dbReference type="PANTHER" id="PTHR43507:SF1">
    <property type="entry name" value="NADH-UBIQUINONE OXIDOREDUCTASE CHAIN 4"/>
    <property type="match status" value="1"/>
</dbReference>
<keyword evidence="13" id="KW-1185">Reference proteome</keyword>
<evidence type="ECO:0000256" key="7">
    <source>
        <dbReference type="ARBA" id="ARBA00031584"/>
    </source>
</evidence>
<keyword evidence="12" id="KW-0560">Oxidoreductase</keyword>
<dbReference type="GO" id="GO:0015990">
    <property type="term" value="P:electron transport coupled proton transport"/>
    <property type="evidence" value="ECO:0007669"/>
    <property type="project" value="TreeGrafter"/>
</dbReference>
<reference evidence="13" key="1">
    <citation type="submission" date="2015-05" db="EMBL/GenBank/DDBJ databases">
        <authorList>
            <person name="Manzano-Marin A."/>
        </authorList>
    </citation>
    <scope>NUCLEOTIDE SEQUENCE [LARGE SCALE GENOMIC DNA]</scope>
    <source>
        <strain evidence="13">officinalis</strain>
    </source>
</reference>
<feature type="transmembrane region" description="Helical" evidence="10">
    <location>
        <begin position="419"/>
        <end position="439"/>
    </location>
</feature>
<evidence type="ECO:0000256" key="3">
    <source>
        <dbReference type="ARBA" id="ARBA00019906"/>
    </source>
</evidence>
<gene>
    <name evidence="12" type="primary">nuoM</name>
    <name evidence="12" type="ORF">SOFFGTOCOR_0474</name>
</gene>
<evidence type="ECO:0000256" key="8">
    <source>
        <dbReference type="ARBA" id="ARBA00032798"/>
    </source>
</evidence>
<protein>
    <recommendedName>
        <fullName evidence="3">NADH-quinone oxidoreductase subunit M</fullName>
    </recommendedName>
    <alternativeName>
        <fullName evidence="7">NADH dehydrogenase I subunit M</fullName>
    </alternativeName>
    <alternativeName>
        <fullName evidence="8">NDH-1 subunit M</fullName>
    </alternativeName>
</protein>
<feature type="transmembrane region" description="Helical" evidence="10">
    <location>
        <begin position="315"/>
        <end position="337"/>
    </location>
</feature>
<dbReference type="InterPro" id="IPR010227">
    <property type="entry name" value="NADH_Q_OxRdtase_chainM/4"/>
</dbReference>
<feature type="transmembrane region" description="Helical" evidence="10">
    <location>
        <begin position="116"/>
        <end position="135"/>
    </location>
</feature>
<comment type="similarity">
    <text evidence="2">Belongs to the complex I subunit 4 family.</text>
</comment>
<proteinExistence type="inferred from homology"/>
<dbReference type="NCBIfam" id="TIGR01972">
    <property type="entry name" value="NDH_I_M"/>
    <property type="match status" value="1"/>
</dbReference>
<sequence length="498" mass="56004">MLLPCLVLFSFFGGLLSWCTEIFSHRAPRLIAFISSIFILIFSMQPLLHGEYYSLCTSNGILQWKEVFLKSWIPSLGINVHFAIDGLSLLMLVLTAIIGVFSVLSNWNEKLKNQGFYYFNLLWIITCVIGIFISIDLFLFFFFWEMLLIPIYLITVNWGHKASENKKHINAAIKFFIYTQASGLFMLLSIIGLVIMHFKTTGVLTFNYNDLLGTKMSSTVSYILMLGFFVAFAVKMPLLPFHGWVPDIQEQLPTSGSIDISGIMLKTAAYGQLRFILPFFPETIIKFAPIAMTIGVVSIFYGAWLAFKQTDIKRLIAYANISHMGLVTIAIYANSILSYQGAVLQMITSSLSGTALILISNQLYERIQTRDMCMIGGLWGKIKLLPGMSLFFIAANFGIPGTGNFIAELMIFFGAFTKFKSVICIAILGVIFTSIYSLLTMQKIYYGTSKILNKMKNLSIREFGMLFVLAVLLLIIGFYAQLILNISTGSMKALYNFL</sequence>
<evidence type="ECO:0000259" key="11">
    <source>
        <dbReference type="Pfam" id="PF00361"/>
    </source>
</evidence>
<name>A0A0M6W913_9GAMM</name>
<dbReference type="STRING" id="1715285.SOFFGTOCOR_0474"/>
<feature type="transmembrane region" description="Helical" evidence="10">
    <location>
        <begin position="343"/>
        <end position="364"/>
    </location>
</feature>
<dbReference type="PANTHER" id="PTHR43507">
    <property type="entry name" value="NADH-UBIQUINONE OXIDOREDUCTASE CHAIN 4"/>
    <property type="match status" value="1"/>
</dbReference>
<feature type="transmembrane region" description="Helical" evidence="10">
    <location>
        <begin position="283"/>
        <end position="303"/>
    </location>
</feature>
<keyword evidence="4 9" id="KW-0812">Transmembrane</keyword>
<feature type="transmembrane region" description="Helical" evidence="10">
    <location>
        <begin position="460"/>
        <end position="484"/>
    </location>
</feature>
<dbReference type="GO" id="GO:0016020">
    <property type="term" value="C:membrane"/>
    <property type="evidence" value="ECO:0007669"/>
    <property type="project" value="UniProtKB-SubCell"/>
</dbReference>
<dbReference type="GO" id="GO:0042773">
    <property type="term" value="P:ATP synthesis coupled electron transport"/>
    <property type="evidence" value="ECO:0007669"/>
    <property type="project" value="InterPro"/>
</dbReference>
<dbReference type="AlphaFoldDB" id="A0A0M6W913"/>
<feature type="transmembrane region" description="Helical" evidence="10">
    <location>
        <begin position="171"/>
        <end position="198"/>
    </location>
</feature>
<dbReference type="Pfam" id="PF00361">
    <property type="entry name" value="Proton_antipo_M"/>
    <property type="match status" value="1"/>
</dbReference>
<feature type="transmembrane region" description="Helical" evidence="10">
    <location>
        <begin position="6"/>
        <end position="23"/>
    </location>
</feature>
<evidence type="ECO:0000256" key="1">
    <source>
        <dbReference type="ARBA" id="ARBA00004127"/>
    </source>
</evidence>
<feature type="transmembrane region" description="Helical" evidence="10">
    <location>
        <begin position="218"/>
        <end position="238"/>
    </location>
</feature>
<evidence type="ECO:0000256" key="6">
    <source>
        <dbReference type="ARBA" id="ARBA00023136"/>
    </source>
</evidence>
<comment type="subcellular location">
    <subcellularLocation>
        <location evidence="1">Endomembrane system</location>
        <topology evidence="1">Multi-pass membrane protein</topology>
    </subcellularLocation>
    <subcellularLocation>
        <location evidence="9">Membrane</location>
        <topology evidence="9">Multi-pass membrane protein</topology>
    </subcellularLocation>
</comment>
<feature type="transmembrane region" description="Helical" evidence="10">
    <location>
        <begin position="30"/>
        <end position="48"/>
    </location>
</feature>
<evidence type="ECO:0000256" key="4">
    <source>
        <dbReference type="ARBA" id="ARBA00022692"/>
    </source>
</evidence>
<evidence type="ECO:0000256" key="9">
    <source>
        <dbReference type="RuleBase" id="RU000320"/>
    </source>
</evidence>
<dbReference type="PRINTS" id="PR01437">
    <property type="entry name" value="NUOXDRDTASE4"/>
</dbReference>
<organism evidence="12 13">
    <name type="scientific">Candidatus Providencia siddallii</name>
    <dbReference type="NCBI Taxonomy" id="1715285"/>
    <lineage>
        <taxon>Bacteria</taxon>
        <taxon>Pseudomonadati</taxon>
        <taxon>Pseudomonadota</taxon>
        <taxon>Gammaproteobacteria</taxon>
        <taxon>Enterobacterales</taxon>
        <taxon>Morganellaceae</taxon>
        <taxon>Providencia</taxon>
    </lineage>
</organism>
<keyword evidence="6 10" id="KW-0472">Membrane</keyword>
<feature type="domain" description="NADH:quinone oxidoreductase/Mrp antiporter transmembrane" evidence="11">
    <location>
        <begin position="135"/>
        <end position="430"/>
    </location>
</feature>
<dbReference type="Proteomes" id="UP000242301">
    <property type="component" value="Unassembled WGS sequence"/>
</dbReference>